<dbReference type="HOGENOM" id="CLU_1745479_0_0_2"/>
<dbReference type="AlphaFoldDB" id="A0A0A7GDZ6"/>
<dbReference type="EMBL" id="CP009552">
    <property type="protein sequence ID" value="AIY89186.1"/>
    <property type="molecule type" value="Genomic_DNA"/>
</dbReference>
<evidence type="ECO:0000313" key="2">
    <source>
        <dbReference type="Proteomes" id="UP000030624"/>
    </source>
</evidence>
<dbReference type="eggNOG" id="arCOG12292">
    <property type="taxonomic scope" value="Archaea"/>
</dbReference>
<gene>
    <name evidence="1" type="ORF">GACE_0129</name>
</gene>
<organism evidence="1 2">
    <name type="scientific">Geoglobus acetivorans</name>
    <dbReference type="NCBI Taxonomy" id="565033"/>
    <lineage>
        <taxon>Archaea</taxon>
        <taxon>Methanobacteriati</taxon>
        <taxon>Methanobacteriota</taxon>
        <taxon>Archaeoglobi</taxon>
        <taxon>Archaeoglobales</taxon>
        <taxon>Archaeoglobaceae</taxon>
        <taxon>Geoglobus</taxon>
    </lineage>
</organism>
<dbReference type="Proteomes" id="UP000030624">
    <property type="component" value="Chromosome"/>
</dbReference>
<reference evidence="1 2" key="1">
    <citation type="journal article" date="2015" name="Appl. Environ. Microbiol.">
        <title>The Geoglobus acetivorans genome: Fe(III) reduction, acetate utilization, autotrophic growth, and degradation of aromatic compounds in a hyperthermophilic archaeon.</title>
        <authorList>
            <person name="Mardanov A.V."/>
            <person name="Slododkina G.B."/>
            <person name="Slobodkin A.I."/>
            <person name="Beletsky A.V."/>
            <person name="Gavrilov S.N."/>
            <person name="Kublanov I.V."/>
            <person name="Bonch-Osmolovskaya E.A."/>
            <person name="Skryabin K.G."/>
            <person name="Ravin N.V."/>
        </authorList>
    </citation>
    <scope>NUCLEOTIDE SEQUENCE [LARGE SCALE GENOMIC DNA]</scope>
    <source>
        <strain evidence="1 2">SBH6</strain>
    </source>
</reference>
<name>A0A0A7GDZ6_GEOAI</name>
<protein>
    <submittedName>
        <fullName evidence="1">Uncharacterized protein</fullName>
    </submittedName>
</protein>
<sequence length="156" mass="17829">MGVLLIILGIVIAASGYLGLQSQDDFRVINIVKGDDAIRMTKSIHLGNFSIANAAILDLEGKGQIRVWVAWTGSKEEARNLTEKMAEKVHLYFSEPEIVKIGDLKAYRTYKGGETHYFFSYRDMVIWIQFENPDQNYHMQVIESLILKNGLERYLN</sequence>
<dbReference type="STRING" id="565033.GACE_0129"/>
<proteinExistence type="predicted"/>
<accession>A0A0A7GDZ6</accession>
<dbReference type="KEGG" id="gac:GACE_0129"/>
<evidence type="ECO:0000313" key="1">
    <source>
        <dbReference type="EMBL" id="AIY89186.1"/>
    </source>
</evidence>